<reference evidence="3" key="1">
    <citation type="submission" date="2023-10" db="EMBL/GenBank/DDBJ databases">
        <authorList>
            <person name="Chen Y."/>
            <person name="Shah S."/>
            <person name="Dougan E. K."/>
            <person name="Thang M."/>
            <person name="Chan C."/>
        </authorList>
    </citation>
    <scope>NUCLEOTIDE SEQUENCE [LARGE SCALE GENOMIC DNA]</scope>
</reference>
<keyword evidence="2" id="KW-0472">Membrane</keyword>
<organism evidence="3 4">
    <name type="scientific">Prorocentrum cordatum</name>
    <dbReference type="NCBI Taxonomy" id="2364126"/>
    <lineage>
        <taxon>Eukaryota</taxon>
        <taxon>Sar</taxon>
        <taxon>Alveolata</taxon>
        <taxon>Dinophyceae</taxon>
        <taxon>Prorocentrales</taxon>
        <taxon>Prorocentraceae</taxon>
        <taxon>Prorocentrum</taxon>
    </lineage>
</organism>
<feature type="transmembrane region" description="Helical" evidence="2">
    <location>
        <begin position="32"/>
        <end position="53"/>
    </location>
</feature>
<dbReference type="EMBL" id="CAUYUJ010016559">
    <property type="protein sequence ID" value="CAK0866644.1"/>
    <property type="molecule type" value="Genomic_DNA"/>
</dbReference>
<feature type="coiled-coil region" evidence="1">
    <location>
        <begin position="151"/>
        <end position="178"/>
    </location>
</feature>
<dbReference type="Proteomes" id="UP001189429">
    <property type="component" value="Unassembled WGS sequence"/>
</dbReference>
<name>A0ABN9V1T6_9DINO</name>
<keyword evidence="2" id="KW-1133">Transmembrane helix</keyword>
<sequence>MAEEQVRMLAAADAGDPELPMPSAGGQRKRMLPIYSAVCLSCCLLASFALAGLRARSRPKFGGHVGLEATGDADDIWAAVSGSSMIEQLQEQIDAASGDAKAALEEKQTKLKEDIPDWEEITSAYSGTDAWDDIKDSAKVEALQEAVAEAQASGSDKLDDLQEELKRAMEAVPSINDTKEKAAAVWQEKAEQLPDLDDVRAHAQQLADDMQDSVSGMLDSAWGSMKKWW</sequence>
<keyword evidence="4" id="KW-1185">Reference proteome</keyword>
<dbReference type="Gene3D" id="1.20.120.20">
    <property type="entry name" value="Apolipoprotein"/>
    <property type="match status" value="1"/>
</dbReference>
<gene>
    <name evidence="3" type="ORF">PCOR1329_LOCUS53774</name>
</gene>
<evidence type="ECO:0000313" key="3">
    <source>
        <dbReference type="EMBL" id="CAK0866644.1"/>
    </source>
</evidence>
<evidence type="ECO:0000313" key="4">
    <source>
        <dbReference type="Proteomes" id="UP001189429"/>
    </source>
</evidence>
<protein>
    <submittedName>
        <fullName evidence="3">Uncharacterized protein</fullName>
    </submittedName>
</protein>
<evidence type="ECO:0000256" key="2">
    <source>
        <dbReference type="SAM" id="Phobius"/>
    </source>
</evidence>
<keyword evidence="2" id="KW-0812">Transmembrane</keyword>
<proteinExistence type="predicted"/>
<keyword evidence="1" id="KW-0175">Coiled coil</keyword>
<accession>A0ABN9V1T6</accession>
<evidence type="ECO:0000256" key="1">
    <source>
        <dbReference type="SAM" id="Coils"/>
    </source>
</evidence>
<comment type="caution">
    <text evidence="3">The sequence shown here is derived from an EMBL/GenBank/DDBJ whole genome shotgun (WGS) entry which is preliminary data.</text>
</comment>